<dbReference type="STRING" id="1076937.SAMN04488120_103126"/>
<evidence type="ECO:0000313" key="4">
    <source>
        <dbReference type="Proteomes" id="UP000199771"/>
    </source>
</evidence>
<dbReference type="EMBL" id="FOOC01000003">
    <property type="protein sequence ID" value="SFF38698.1"/>
    <property type="molecule type" value="Genomic_DNA"/>
</dbReference>
<keyword evidence="4" id="KW-1185">Reference proteome</keyword>
<feature type="domain" description="Bacterial type II secretion system protein E" evidence="2">
    <location>
        <begin position="92"/>
        <end position="366"/>
    </location>
</feature>
<comment type="similarity">
    <text evidence="1">Belongs to the GSP E family.</text>
</comment>
<evidence type="ECO:0000259" key="2">
    <source>
        <dbReference type="Pfam" id="PF00437"/>
    </source>
</evidence>
<dbReference type="InterPro" id="IPR050921">
    <property type="entry name" value="T4SS_GSP_E_ATPase"/>
</dbReference>
<sequence>MRPDSQMNAPSSDPQITRFRLSDQYQQLKNNFHRHLIQQIEERNLDIDHWDAQKVERFVTEQMRRYVIEQRLPINQRESEALARDARDELMGYGPIQALIDDDSVNDIVVNGPNTVFVERDGRLYSAPVRFFNDAHVVRVIQRILAPIGRRVDESTPMVDARLPDGSRVNAIIPPIALDGPCLSIRKFRRQPLSADDLLRLGTLSAAELQFLKERVEKRTNLIVVGGTGSGKTTFLNLLSQWIPHDERVITVEDAAELRLQHPHVVRLETRPPNLEGERAVTARDLVRNALRMRPDRIIVGEVRGDEVLDMLQAMNTGHDGSMTTLHANSTRDAIHRLELLAGFAGYTGSEITFRGQIASAIQLMVHVSRLKGGERRVMSITEVLGTRGHEMIMRDLFRYDLERGEHVDCRERG</sequence>
<reference evidence="3 4" key="1">
    <citation type="submission" date="2016-10" db="EMBL/GenBank/DDBJ databases">
        <authorList>
            <person name="de Groot N.N."/>
        </authorList>
    </citation>
    <scope>NUCLEOTIDE SEQUENCE [LARGE SCALE GENOMIC DNA]</scope>
    <source>
        <strain evidence="3 4">DSM 23609</strain>
    </source>
</reference>
<dbReference type="SUPFAM" id="SSF52540">
    <property type="entry name" value="P-loop containing nucleoside triphosphate hydrolases"/>
    <property type="match status" value="1"/>
</dbReference>
<protein>
    <submittedName>
        <fullName evidence="3">Pilus assembly protein CpaF</fullName>
    </submittedName>
</protein>
<dbReference type="CDD" id="cd01130">
    <property type="entry name" value="VirB11-like_ATPase"/>
    <property type="match status" value="1"/>
</dbReference>
<dbReference type="InterPro" id="IPR027417">
    <property type="entry name" value="P-loop_NTPase"/>
</dbReference>
<dbReference type="Gene3D" id="3.30.450.380">
    <property type="match status" value="1"/>
</dbReference>
<name>A0A1I2IAK6_9GAMM</name>
<dbReference type="PANTHER" id="PTHR30486">
    <property type="entry name" value="TWITCHING MOTILITY PROTEIN PILT"/>
    <property type="match status" value="1"/>
</dbReference>
<dbReference type="AlphaFoldDB" id="A0A1I2IAK6"/>
<accession>A0A1I2IAK6</accession>
<gene>
    <name evidence="3" type="ORF">SAMN04488120_103126</name>
</gene>
<dbReference type="Gene3D" id="3.40.50.300">
    <property type="entry name" value="P-loop containing nucleotide triphosphate hydrolases"/>
    <property type="match status" value="1"/>
</dbReference>
<dbReference type="GO" id="GO:0016887">
    <property type="term" value="F:ATP hydrolysis activity"/>
    <property type="evidence" value="ECO:0007669"/>
    <property type="project" value="InterPro"/>
</dbReference>
<proteinExistence type="inferred from homology"/>
<dbReference type="Proteomes" id="UP000199771">
    <property type="component" value="Unassembled WGS sequence"/>
</dbReference>
<dbReference type="Pfam" id="PF00437">
    <property type="entry name" value="T2SSE"/>
    <property type="match status" value="1"/>
</dbReference>
<dbReference type="PANTHER" id="PTHR30486:SF15">
    <property type="entry name" value="TYPE II_IV SECRETION SYSTEM ATPASE"/>
    <property type="match status" value="1"/>
</dbReference>
<evidence type="ECO:0000256" key="1">
    <source>
        <dbReference type="ARBA" id="ARBA00006611"/>
    </source>
</evidence>
<organism evidence="3 4">
    <name type="scientific">Fontimonas thermophila</name>
    <dbReference type="NCBI Taxonomy" id="1076937"/>
    <lineage>
        <taxon>Bacteria</taxon>
        <taxon>Pseudomonadati</taxon>
        <taxon>Pseudomonadota</taxon>
        <taxon>Gammaproteobacteria</taxon>
        <taxon>Nevskiales</taxon>
        <taxon>Nevskiaceae</taxon>
        <taxon>Fontimonas</taxon>
    </lineage>
</organism>
<dbReference type="InterPro" id="IPR001482">
    <property type="entry name" value="T2SS/T4SS_dom"/>
</dbReference>
<evidence type="ECO:0000313" key="3">
    <source>
        <dbReference type="EMBL" id="SFF38698.1"/>
    </source>
</evidence>